<evidence type="ECO:0000313" key="1">
    <source>
        <dbReference type="EMBL" id="RPA76978.1"/>
    </source>
</evidence>
<evidence type="ECO:0000313" key="2">
    <source>
        <dbReference type="Proteomes" id="UP000275078"/>
    </source>
</evidence>
<gene>
    <name evidence="1" type="ORF">BJ508DRAFT_310616</name>
</gene>
<organism evidence="1 2">
    <name type="scientific">Ascobolus immersus RN42</name>
    <dbReference type="NCBI Taxonomy" id="1160509"/>
    <lineage>
        <taxon>Eukaryota</taxon>
        <taxon>Fungi</taxon>
        <taxon>Dikarya</taxon>
        <taxon>Ascomycota</taxon>
        <taxon>Pezizomycotina</taxon>
        <taxon>Pezizomycetes</taxon>
        <taxon>Pezizales</taxon>
        <taxon>Ascobolaceae</taxon>
        <taxon>Ascobolus</taxon>
    </lineage>
</organism>
<dbReference type="Proteomes" id="UP000275078">
    <property type="component" value="Unassembled WGS sequence"/>
</dbReference>
<name>A0A3N4HWU2_ASCIM</name>
<dbReference type="EMBL" id="ML119734">
    <property type="protein sequence ID" value="RPA76978.1"/>
    <property type="molecule type" value="Genomic_DNA"/>
</dbReference>
<proteinExistence type="predicted"/>
<reference evidence="1 2" key="1">
    <citation type="journal article" date="2018" name="Nat. Ecol. Evol.">
        <title>Pezizomycetes genomes reveal the molecular basis of ectomycorrhizal truffle lifestyle.</title>
        <authorList>
            <person name="Murat C."/>
            <person name="Payen T."/>
            <person name="Noel B."/>
            <person name="Kuo A."/>
            <person name="Morin E."/>
            <person name="Chen J."/>
            <person name="Kohler A."/>
            <person name="Krizsan K."/>
            <person name="Balestrini R."/>
            <person name="Da Silva C."/>
            <person name="Montanini B."/>
            <person name="Hainaut M."/>
            <person name="Levati E."/>
            <person name="Barry K.W."/>
            <person name="Belfiori B."/>
            <person name="Cichocki N."/>
            <person name="Clum A."/>
            <person name="Dockter R.B."/>
            <person name="Fauchery L."/>
            <person name="Guy J."/>
            <person name="Iotti M."/>
            <person name="Le Tacon F."/>
            <person name="Lindquist E.A."/>
            <person name="Lipzen A."/>
            <person name="Malagnac F."/>
            <person name="Mello A."/>
            <person name="Molinier V."/>
            <person name="Miyauchi S."/>
            <person name="Poulain J."/>
            <person name="Riccioni C."/>
            <person name="Rubini A."/>
            <person name="Sitrit Y."/>
            <person name="Splivallo R."/>
            <person name="Traeger S."/>
            <person name="Wang M."/>
            <person name="Zifcakova L."/>
            <person name="Wipf D."/>
            <person name="Zambonelli A."/>
            <person name="Paolocci F."/>
            <person name="Nowrousian M."/>
            <person name="Ottonello S."/>
            <person name="Baldrian P."/>
            <person name="Spatafora J.W."/>
            <person name="Henrissat B."/>
            <person name="Nagy L.G."/>
            <person name="Aury J.M."/>
            <person name="Wincker P."/>
            <person name="Grigoriev I.V."/>
            <person name="Bonfante P."/>
            <person name="Martin F.M."/>
        </authorList>
    </citation>
    <scope>NUCLEOTIDE SEQUENCE [LARGE SCALE GENOMIC DNA]</scope>
    <source>
        <strain evidence="1 2">RN42</strain>
    </source>
</reference>
<sequence>MAMPSATRNNSQVGLALPAQFSAPSSYGPYEELSSAHVRSIANHHNSSREISNPEHSDSSYILAICREQTSVVRPDFEQTNVRPDFQDPRFSCSRPGNPAALRAIADWVTCNRCDRMTQTEPVYIPKDNPKVIVRNPSAPGIYALLNDNDVLHYCREEGCEKTIAKWIRRTGDVVLKPEDPNKTSCTIS</sequence>
<protein>
    <submittedName>
        <fullName evidence="1">Uncharacterized protein</fullName>
    </submittedName>
</protein>
<keyword evidence="2" id="KW-1185">Reference proteome</keyword>
<dbReference type="AlphaFoldDB" id="A0A3N4HWU2"/>
<accession>A0A3N4HWU2</accession>